<feature type="region of interest" description="Disordered" evidence="1">
    <location>
        <begin position="1"/>
        <end position="34"/>
    </location>
</feature>
<organism evidence="2 3">
    <name type="scientific">Phytophthora fragariaefolia</name>
    <dbReference type="NCBI Taxonomy" id="1490495"/>
    <lineage>
        <taxon>Eukaryota</taxon>
        <taxon>Sar</taxon>
        <taxon>Stramenopiles</taxon>
        <taxon>Oomycota</taxon>
        <taxon>Peronosporomycetes</taxon>
        <taxon>Peronosporales</taxon>
        <taxon>Peronosporaceae</taxon>
        <taxon>Phytophthora</taxon>
    </lineage>
</organism>
<accession>A0A9W7CS63</accession>
<dbReference type="AlphaFoldDB" id="A0A9W7CS63"/>
<dbReference type="EMBL" id="BSXT01001234">
    <property type="protein sequence ID" value="GMF40266.1"/>
    <property type="molecule type" value="Genomic_DNA"/>
</dbReference>
<evidence type="ECO:0000256" key="1">
    <source>
        <dbReference type="SAM" id="MobiDB-lite"/>
    </source>
</evidence>
<evidence type="ECO:0000313" key="2">
    <source>
        <dbReference type="EMBL" id="GMF40266.1"/>
    </source>
</evidence>
<name>A0A9W7CS63_9STRA</name>
<comment type="caution">
    <text evidence="2">The sequence shown here is derived from an EMBL/GenBank/DDBJ whole genome shotgun (WGS) entry which is preliminary data.</text>
</comment>
<gene>
    <name evidence="2" type="ORF">Pfra01_001228700</name>
</gene>
<reference evidence="2" key="1">
    <citation type="submission" date="2023-04" db="EMBL/GenBank/DDBJ databases">
        <title>Phytophthora fragariaefolia NBRC 109709.</title>
        <authorList>
            <person name="Ichikawa N."/>
            <person name="Sato H."/>
            <person name="Tonouchi N."/>
        </authorList>
    </citation>
    <scope>NUCLEOTIDE SEQUENCE</scope>
    <source>
        <strain evidence="2">NBRC 109709</strain>
    </source>
</reference>
<evidence type="ECO:0000313" key="3">
    <source>
        <dbReference type="Proteomes" id="UP001165121"/>
    </source>
</evidence>
<proteinExistence type="predicted"/>
<protein>
    <submittedName>
        <fullName evidence="2">Unnamed protein product</fullName>
    </submittedName>
</protein>
<dbReference type="OrthoDB" id="10438415at2759"/>
<dbReference type="Proteomes" id="UP001165121">
    <property type="component" value="Unassembled WGS sequence"/>
</dbReference>
<sequence>MGRGAKEVEMDEQDDPEFPEKAEEASDNAVDPKQLLPPHLRGALAADYLALLTEHQALYDGHLGRMQFADYELALIPDFKPVYAKPYPIARRQEEKAKLKIQLSINDDVKEKKL</sequence>
<keyword evidence="3" id="KW-1185">Reference proteome</keyword>